<dbReference type="PANTHER" id="PTHR12131:SF7">
    <property type="entry name" value="EXOSOME RNA HELICASE MTR4"/>
    <property type="match status" value="1"/>
</dbReference>
<reference evidence="10" key="1">
    <citation type="submission" date="2013-10" db="EMBL/GenBank/DDBJ databases">
        <title>Genomic analysis of the causative agents of coccidiosis in chickens.</title>
        <authorList>
            <person name="Reid A.J."/>
            <person name="Blake D."/>
            <person name="Billington K."/>
            <person name="Browne H."/>
            <person name="Dunn M."/>
            <person name="Hung S."/>
            <person name="Kawahara F."/>
            <person name="Miranda-Saavedra D."/>
            <person name="Mourier T."/>
            <person name="Nagra H."/>
            <person name="Otto T.D."/>
            <person name="Rawlings N."/>
            <person name="Sanchez A."/>
            <person name="Sanders M."/>
            <person name="Subramaniam C."/>
            <person name="Tay Y."/>
            <person name="Dear P."/>
            <person name="Doerig C."/>
            <person name="Gruber A."/>
            <person name="Parkinson J."/>
            <person name="Shirley M."/>
            <person name="Wan K.L."/>
            <person name="Berriman M."/>
            <person name="Tomley F."/>
            <person name="Pain A."/>
        </authorList>
    </citation>
    <scope>NUCLEOTIDE SEQUENCE [LARGE SCALE GENOMIC DNA]</scope>
    <source>
        <strain evidence="10">Houghton</strain>
    </source>
</reference>
<dbReference type="VEuPathDB" id="ToxoDB:ETH_00002115"/>
<gene>
    <name evidence="10" type="ORF">ETH_00002115</name>
</gene>
<sequence length="1276" mass="138636">MEPQEPESLEALFSVFKSGAAATEAAPGTKKAAAAAKCEAAAAAAAAKKETKEKSSSSKSKRGSSSSQQQQNKKKRRGAPAAQDGAPGGKRQPKAEAASGSGPAAAAAAAGAGAAATAVAAAAEGADNPFAGAPATDGLKTRVLLSDKNCLHEVVYPESVPTRFRDFPLQTTIPAAAAAAAAAAGGAAAAADGGTAAAAAAAAGVQQQPRVAARQWKFVLDTFQQRSILCLEAGENVLVAAHTSAGKTVVAEYAVAMALRDKQRVVYTSPIKALSNQKYRDLCEIFGTESVGLLTGDVSVQPEASIVVMTTEILRSMLYRGSVLVREVRWVVYDEIHYMRDRERGVVWEESIILLPAGCRLVFLSATVPNGKQFASWVAALKQQPCHVLYTEKRPTPLQHYMYPQGGEGVYLVMDEHKVFREDSFLRAVAALQHAAEQQQQQQQQRRRRRSRSGIQKILLMCEMRNYTPVIVFCFSKRECEANAQALIGRGDSSSSSSSNGSSSSANFSLTSEEERKFIAEIFQNAVNTLDEEDRQLPQIKSILPLLLRGIGIHHGGLLPFVRELIEILFQESLIRVLFSTETFSMGVNMPAKTVVFTAIRKWDGEAYRLINGGEYIQMAGRAGRRGLDDRGIAIIMFDEQVDPEEAKGLFMGGAAPLISTFHLGFNMLLNLFRIEDADPAYMISRSFANFQQHGRSLKLQQELQQLQQQLRAATDIRSLVTLPEGEKEPDFDVEEAISSFYGRKHELLQQGRLLRSIAMQPQQLARFLQPGRLVGLLEDDGTEWGWATCVQKLQKRKVPSTNAHEGPTEQLLVHCLVSCDPLSVQPLEPKGAPGGPPAKGAPGGPPEKGAPGGAPAPIRPHKPRPAPPVGEEGKDYVLEVVPFSVSCVARVSKCKMSLPAGGDVDSADARRSINFQLQIIQEKFKDCGGLPLLDPVVDMKVDHPQLAELVSRMAASEAALKENPFNGHPLCALYYAAQHKRMQMQTRLREIQAELEMQKKTAIKDSLRSMRRVLHRLGFLEGEDVVTLKGRVACEVSTADELLASELLFSNALKELTPEELCAVLSCLVYHEKHDEPEPTEPRLLAGNAVPSSSSSSSSKDIREGGVATGKRNRERIRSEATHQKHAANGEREKKVREVARSIARVFVECGYVWGSGAASEQQQQQQQQEGGWARGEAQQQQREVEAVEAYVNNFKPALVSLTYGWATGHSFAALSSTTGLYEGTIIRCMRRLEELLRQLACAAKAIGNPDLEAKCVAAIRHLRRGIVFSSSLYL</sequence>
<evidence type="ECO:0000259" key="8">
    <source>
        <dbReference type="PROSITE" id="PS51192"/>
    </source>
</evidence>
<dbReference type="GO" id="GO:0000460">
    <property type="term" value="P:maturation of 5.8S rRNA"/>
    <property type="evidence" value="ECO:0007669"/>
    <property type="project" value="TreeGrafter"/>
</dbReference>
<protein>
    <submittedName>
        <fullName evidence="10">RNA helicase, putative</fullName>
    </submittedName>
</protein>
<feature type="domain" description="Helicase C-terminal" evidence="9">
    <location>
        <begin position="503"/>
        <end position="681"/>
    </location>
</feature>
<dbReference type="OrthoDB" id="354461at2759"/>
<dbReference type="GO" id="GO:0005524">
    <property type="term" value="F:ATP binding"/>
    <property type="evidence" value="ECO:0007669"/>
    <property type="project" value="UniProtKB-KW"/>
</dbReference>
<dbReference type="SMART" id="SM00490">
    <property type="entry name" value="HELICc"/>
    <property type="match status" value="1"/>
</dbReference>
<dbReference type="GO" id="GO:0006401">
    <property type="term" value="P:RNA catabolic process"/>
    <property type="evidence" value="ECO:0007669"/>
    <property type="project" value="InterPro"/>
</dbReference>
<dbReference type="Proteomes" id="UP000030747">
    <property type="component" value="Unassembled WGS sequence"/>
</dbReference>
<dbReference type="EMBL" id="HG673768">
    <property type="protein sequence ID" value="CDJ37589.1"/>
    <property type="molecule type" value="Genomic_DNA"/>
</dbReference>
<dbReference type="InterPro" id="IPR014001">
    <property type="entry name" value="Helicase_ATP-bd"/>
</dbReference>
<organism evidence="10 11">
    <name type="scientific">Eimeria tenella</name>
    <name type="common">Coccidian parasite</name>
    <dbReference type="NCBI Taxonomy" id="5802"/>
    <lineage>
        <taxon>Eukaryota</taxon>
        <taxon>Sar</taxon>
        <taxon>Alveolata</taxon>
        <taxon>Apicomplexa</taxon>
        <taxon>Conoidasida</taxon>
        <taxon>Coccidia</taxon>
        <taxon>Eucoccidiorida</taxon>
        <taxon>Eimeriorina</taxon>
        <taxon>Eimeriidae</taxon>
        <taxon>Eimeria</taxon>
    </lineage>
</organism>
<feature type="compositionally biased region" description="Basic and acidic residues" evidence="7">
    <location>
        <begin position="47"/>
        <end position="56"/>
    </location>
</feature>
<dbReference type="Pfam" id="PF00271">
    <property type="entry name" value="Helicase_C"/>
    <property type="match status" value="1"/>
</dbReference>
<dbReference type="GeneID" id="25249638"/>
<evidence type="ECO:0000256" key="2">
    <source>
        <dbReference type="ARBA" id="ARBA00022741"/>
    </source>
</evidence>
<dbReference type="GO" id="GO:0016787">
    <property type="term" value="F:hydrolase activity"/>
    <property type="evidence" value="ECO:0007669"/>
    <property type="project" value="UniProtKB-KW"/>
</dbReference>
<dbReference type="PIRSF" id="PIRSF005198">
    <property type="entry name" value="Antiviral_helicase_SKI2"/>
    <property type="match status" value="1"/>
</dbReference>
<dbReference type="AlphaFoldDB" id="U6KI21"/>
<dbReference type="Gene3D" id="3.40.50.300">
    <property type="entry name" value="P-loop containing nucleotide triphosphate hydrolases"/>
    <property type="match status" value="2"/>
</dbReference>
<reference evidence="10" key="2">
    <citation type="submission" date="2013-10" db="EMBL/GenBank/DDBJ databases">
        <authorList>
            <person name="Aslett M."/>
        </authorList>
    </citation>
    <scope>NUCLEOTIDE SEQUENCE [LARGE SCALE GENOMIC DNA]</scope>
    <source>
        <strain evidence="10">Houghton</strain>
    </source>
</reference>
<keyword evidence="11" id="KW-1185">Reference proteome</keyword>
<evidence type="ECO:0000256" key="7">
    <source>
        <dbReference type="SAM" id="MobiDB-lite"/>
    </source>
</evidence>
<evidence type="ECO:0000313" key="10">
    <source>
        <dbReference type="EMBL" id="CDJ37589.1"/>
    </source>
</evidence>
<dbReference type="CDD" id="cd18795">
    <property type="entry name" value="SF2_C_Ski2"/>
    <property type="match status" value="1"/>
</dbReference>
<keyword evidence="5" id="KW-0067">ATP-binding</keyword>
<dbReference type="PROSITE" id="PS51192">
    <property type="entry name" value="HELICASE_ATP_BIND_1"/>
    <property type="match status" value="1"/>
</dbReference>
<evidence type="ECO:0000256" key="6">
    <source>
        <dbReference type="ARBA" id="ARBA00023242"/>
    </source>
</evidence>
<dbReference type="Gene3D" id="2.40.30.300">
    <property type="match status" value="1"/>
</dbReference>
<dbReference type="OMA" id="IMLKNYN"/>
<dbReference type="InterPro" id="IPR048392">
    <property type="entry name" value="MTR4-like_stalk"/>
</dbReference>
<dbReference type="PANTHER" id="PTHR12131">
    <property type="entry name" value="ATP-DEPENDENT RNA AND DNA HELICASE"/>
    <property type="match status" value="1"/>
</dbReference>
<feature type="region of interest" description="Disordered" evidence="7">
    <location>
        <begin position="827"/>
        <end position="872"/>
    </location>
</feature>
<dbReference type="InterPro" id="IPR011545">
    <property type="entry name" value="DEAD/DEAH_box_helicase_dom"/>
</dbReference>
<dbReference type="InterPro" id="IPR027417">
    <property type="entry name" value="P-loop_NTPase"/>
</dbReference>
<dbReference type="InterPro" id="IPR001650">
    <property type="entry name" value="Helicase_C-like"/>
</dbReference>
<keyword evidence="6" id="KW-0539">Nucleus</keyword>
<dbReference type="Pfam" id="PF00270">
    <property type="entry name" value="DEAD"/>
    <property type="match status" value="1"/>
</dbReference>
<dbReference type="RefSeq" id="XP_013228427.1">
    <property type="nucleotide sequence ID" value="XM_013372973.1"/>
</dbReference>
<evidence type="ECO:0000256" key="3">
    <source>
        <dbReference type="ARBA" id="ARBA00022801"/>
    </source>
</evidence>
<dbReference type="InterPro" id="IPR050699">
    <property type="entry name" value="RNA-DNA_Helicase"/>
</dbReference>
<accession>U6KI21</accession>
<dbReference type="Pfam" id="PF13234">
    <property type="entry name" value="MTR4_beta-barrel"/>
    <property type="match status" value="1"/>
</dbReference>
<dbReference type="GO" id="GO:0003724">
    <property type="term" value="F:RNA helicase activity"/>
    <property type="evidence" value="ECO:0007669"/>
    <property type="project" value="InterPro"/>
</dbReference>
<dbReference type="GO" id="GO:0003723">
    <property type="term" value="F:RNA binding"/>
    <property type="evidence" value="ECO:0007669"/>
    <property type="project" value="InterPro"/>
</dbReference>
<evidence type="ECO:0000259" key="9">
    <source>
        <dbReference type="PROSITE" id="PS51194"/>
    </source>
</evidence>
<feature type="region of interest" description="Disordered" evidence="7">
    <location>
        <begin position="1077"/>
        <end position="1136"/>
    </location>
</feature>
<evidence type="ECO:0000313" key="11">
    <source>
        <dbReference type="Proteomes" id="UP000030747"/>
    </source>
</evidence>
<dbReference type="InterPro" id="IPR016438">
    <property type="entry name" value="SKI2-like"/>
</dbReference>
<dbReference type="InterPro" id="IPR025696">
    <property type="entry name" value="Beta-barrel_MTR4"/>
</dbReference>
<dbReference type="InterPro" id="IPR012961">
    <property type="entry name" value="Ski2/MTR4_C"/>
</dbReference>
<feature type="domain" description="Helicase ATP-binding" evidence="8">
    <location>
        <begin position="228"/>
        <end position="386"/>
    </location>
</feature>
<feature type="compositionally biased region" description="Basic and acidic residues" evidence="7">
    <location>
        <begin position="1117"/>
        <end position="1136"/>
    </location>
</feature>
<dbReference type="GO" id="GO:0005634">
    <property type="term" value="C:nucleus"/>
    <property type="evidence" value="ECO:0007669"/>
    <property type="project" value="UniProtKB-SubCell"/>
</dbReference>
<dbReference type="FunFam" id="3.40.50.300:FF:000083">
    <property type="entry name" value="ATP-dependent RNA helicase DOB1"/>
    <property type="match status" value="1"/>
</dbReference>
<dbReference type="SMART" id="SM01142">
    <property type="entry name" value="DSHCT"/>
    <property type="match status" value="1"/>
</dbReference>
<keyword evidence="2" id="KW-0547">Nucleotide-binding</keyword>
<dbReference type="Gene3D" id="1.10.3380.30">
    <property type="match status" value="1"/>
</dbReference>
<proteinExistence type="predicted"/>
<dbReference type="SMART" id="SM00487">
    <property type="entry name" value="DEXDc"/>
    <property type="match status" value="1"/>
</dbReference>
<dbReference type="SUPFAM" id="SSF52540">
    <property type="entry name" value="P-loop containing nucleoside triphosphate hydrolases"/>
    <property type="match status" value="1"/>
</dbReference>
<dbReference type="PROSITE" id="PS51194">
    <property type="entry name" value="HELICASE_CTER"/>
    <property type="match status" value="1"/>
</dbReference>
<evidence type="ECO:0000256" key="5">
    <source>
        <dbReference type="ARBA" id="ARBA00022840"/>
    </source>
</evidence>
<dbReference type="Pfam" id="PF08148">
    <property type="entry name" value="DSHCT"/>
    <property type="match status" value="1"/>
</dbReference>
<feature type="region of interest" description="Disordered" evidence="7">
    <location>
        <begin position="21"/>
        <end position="101"/>
    </location>
</feature>
<dbReference type="VEuPathDB" id="ToxoDB:ETH2_0919200"/>
<evidence type="ECO:0000256" key="4">
    <source>
        <dbReference type="ARBA" id="ARBA00022806"/>
    </source>
</evidence>
<feature type="compositionally biased region" description="Low complexity" evidence="7">
    <location>
        <begin position="21"/>
        <end position="46"/>
    </location>
</feature>
<keyword evidence="4 10" id="KW-0347">Helicase</keyword>
<comment type="subcellular location">
    <subcellularLocation>
        <location evidence="1">Nucleus</location>
    </subcellularLocation>
</comment>
<keyword evidence="3" id="KW-0378">Hydrolase</keyword>
<feature type="compositionally biased region" description="Low complexity" evidence="7">
    <location>
        <begin position="848"/>
        <end position="857"/>
    </location>
</feature>
<dbReference type="FunFam" id="3.40.50.300:FF:000141">
    <property type="entry name" value="ATP-dependent RNA helicase DOB1"/>
    <property type="match status" value="1"/>
</dbReference>
<evidence type="ECO:0000256" key="1">
    <source>
        <dbReference type="ARBA" id="ARBA00004123"/>
    </source>
</evidence>
<name>U6KI21_EIMTE</name>
<dbReference type="Pfam" id="PF21408">
    <property type="entry name" value="MTR4-like_stalk"/>
    <property type="match status" value="1"/>
</dbReference>